<accession>A0A1J1J664</accession>
<dbReference type="Proteomes" id="UP000183832">
    <property type="component" value="Unassembled WGS sequence"/>
</dbReference>
<name>A0A1J1J664_9DIPT</name>
<organism evidence="1 2">
    <name type="scientific">Clunio marinus</name>
    <dbReference type="NCBI Taxonomy" id="568069"/>
    <lineage>
        <taxon>Eukaryota</taxon>
        <taxon>Metazoa</taxon>
        <taxon>Ecdysozoa</taxon>
        <taxon>Arthropoda</taxon>
        <taxon>Hexapoda</taxon>
        <taxon>Insecta</taxon>
        <taxon>Pterygota</taxon>
        <taxon>Neoptera</taxon>
        <taxon>Endopterygota</taxon>
        <taxon>Diptera</taxon>
        <taxon>Nematocera</taxon>
        <taxon>Chironomoidea</taxon>
        <taxon>Chironomidae</taxon>
        <taxon>Clunio</taxon>
    </lineage>
</organism>
<dbReference type="EMBL" id="CVRI01000074">
    <property type="protein sequence ID" value="CRL07893.1"/>
    <property type="molecule type" value="Genomic_DNA"/>
</dbReference>
<evidence type="ECO:0000313" key="1">
    <source>
        <dbReference type="EMBL" id="CRL07893.1"/>
    </source>
</evidence>
<protein>
    <submittedName>
        <fullName evidence="1">CLUMA_CG021192, isoform A</fullName>
    </submittedName>
</protein>
<proteinExistence type="predicted"/>
<keyword evidence="2" id="KW-1185">Reference proteome</keyword>
<gene>
    <name evidence="1" type="ORF">CLUMA_CG021192</name>
</gene>
<sequence length="65" mass="7480">MDAVKNHHINNFPLHEMNSINNFPFSDPKVDEFNPARDQRYCLKQIETNISVSPFHLSVVPVDDG</sequence>
<evidence type="ECO:0000313" key="2">
    <source>
        <dbReference type="Proteomes" id="UP000183832"/>
    </source>
</evidence>
<reference evidence="1 2" key="1">
    <citation type="submission" date="2015-04" db="EMBL/GenBank/DDBJ databases">
        <authorList>
            <person name="Syromyatnikov M.Y."/>
            <person name="Popov V.N."/>
        </authorList>
    </citation>
    <scope>NUCLEOTIDE SEQUENCE [LARGE SCALE GENOMIC DNA]</scope>
</reference>
<dbReference type="AlphaFoldDB" id="A0A1J1J664"/>